<proteinExistence type="predicted"/>
<evidence type="ECO:0000259" key="3">
    <source>
        <dbReference type="PROSITE" id="PS51766"/>
    </source>
</evidence>
<dbReference type="Pfam" id="PF02450">
    <property type="entry name" value="LCAT"/>
    <property type="match status" value="1"/>
</dbReference>
<feature type="compositionally biased region" description="Low complexity" evidence="1">
    <location>
        <begin position="323"/>
        <end position="333"/>
    </location>
</feature>
<feature type="compositionally biased region" description="Pro residues" evidence="1">
    <location>
        <begin position="312"/>
        <end position="322"/>
    </location>
</feature>
<dbReference type="InterPro" id="IPR003386">
    <property type="entry name" value="LACT/PDAT_acylTrfase"/>
</dbReference>
<dbReference type="Proteomes" id="UP000186015">
    <property type="component" value="Unassembled WGS sequence"/>
</dbReference>
<evidence type="ECO:0000313" key="4">
    <source>
        <dbReference type="EMBL" id="SEK41278.1"/>
    </source>
</evidence>
<dbReference type="GO" id="GO:0000272">
    <property type="term" value="P:polysaccharide catabolic process"/>
    <property type="evidence" value="ECO:0007669"/>
    <property type="project" value="InterPro"/>
</dbReference>
<sequence>MRLKTTKVIAALLSAAITVSSLVSAAPANDVIIAKASQGTTSTEDKFSDTIYSMPGPLAITFPPVDSGENHDSRVTDIVTELWNGLDDSNIATYNAYSGDVNISFQRRYIDDDGKEHGTYDSLGDIVSMSNSLDTTFEYMKNTKDFDPSTKVYISNTDFHYFSQRMVNTSAIRKLIYGFTKSDDNRVNLATALGWWYASPKYNCDTFGGHNETIISIVKDDYYYLDINPINRKSYDTYSTKMWGHNYYENHSKDYISYIHYIIDLRPNKYDSNLSRICSESGGKYIQYTPENLKKLIRLINERRAFDDRVSPTPPPYDPNPNPSTTTTEDPTPGSDKDPIVLIPGIMGSQLYSNENGKEDLIWPGMGEIFSFDLGNSMKITKSLYVKNYDNGNGKPINQNALDEDNREKGPRDSLKNLVNKICEEFPDREVYVFNYDWRKSNRESALKLEEFIDNISADKVDIVAHSMGGLVTSLYIASQGKDKFDKVDKIITVGTPYEGAPHVFDAIEYGSIIGFFEDILLGMGGISRNVLIGFPGVCELIPSLTYCSKYPMSFRENIKDLDNDYTLDADGYRSMIDDELGEDNSFFAFSLQQAIHSYKPNSYSTSDCNILLTYDNSYFIMGQNICTPRDFTLYKDKNKYDIVGFHATSGDGTVPTFSAEMAGMINTYKMNHQYMFEEKHVDLIKKNDPLDCICKILNNEKPDAPHYIKPDSFTEIQLHCPVDVEIGTGDDRLCSAADDLSLTSSFGSLYIFGENNDEKFICMKTGTNLDIKITGTDTGTMDFSVRHYSGEDELLDESYFEDVPITDSTFINTNADSGEETVLCIDKDGDDVVDETWTAQKGETVTVPDETINIIKPIKKNVLYGDVNLDGVVNINDAVAILRYVSSPEKYPLNKQALEAADVCDNGTSGINSEDARVIMMIDSRLLSQDKLPVKSKDLK</sequence>
<dbReference type="GO" id="GO:0008374">
    <property type="term" value="F:O-acyltransferase activity"/>
    <property type="evidence" value="ECO:0007669"/>
    <property type="project" value="InterPro"/>
</dbReference>
<keyword evidence="2" id="KW-0732">Signal</keyword>
<accession>A0A1H7GT62</accession>
<dbReference type="InterPro" id="IPR029058">
    <property type="entry name" value="AB_hydrolase_fold"/>
</dbReference>
<feature type="chain" id="PRO_5010198295" evidence="2">
    <location>
        <begin position="26"/>
        <end position="941"/>
    </location>
</feature>
<dbReference type="GO" id="GO:0006629">
    <property type="term" value="P:lipid metabolic process"/>
    <property type="evidence" value="ECO:0007669"/>
    <property type="project" value="InterPro"/>
</dbReference>
<dbReference type="OrthoDB" id="1830157at2"/>
<dbReference type="Gene3D" id="3.40.50.1820">
    <property type="entry name" value="alpha/beta hydrolase"/>
    <property type="match status" value="1"/>
</dbReference>
<keyword evidence="4" id="KW-0012">Acyltransferase</keyword>
<dbReference type="Pfam" id="PF00404">
    <property type="entry name" value="Dockerin_1"/>
    <property type="match status" value="1"/>
</dbReference>
<dbReference type="SUPFAM" id="SSF53474">
    <property type="entry name" value="alpha/beta-Hydrolases"/>
    <property type="match status" value="1"/>
</dbReference>
<dbReference type="SUPFAM" id="SSF63446">
    <property type="entry name" value="Type I dockerin domain"/>
    <property type="match status" value="1"/>
</dbReference>
<protein>
    <submittedName>
        <fullName evidence="4">Lecithin:cholesterol acyltransferase</fullName>
    </submittedName>
</protein>
<dbReference type="InterPro" id="IPR002105">
    <property type="entry name" value="Dockerin_1_rpt"/>
</dbReference>
<dbReference type="GO" id="GO:0004553">
    <property type="term" value="F:hydrolase activity, hydrolyzing O-glycosyl compounds"/>
    <property type="evidence" value="ECO:0007669"/>
    <property type="project" value="InterPro"/>
</dbReference>
<dbReference type="RefSeq" id="WP_074829605.1">
    <property type="nucleotide sequence ID" value="NZ_FOAT01000002.1"/>
</dbReference>
<dbReference type="Gene3D" id="1.10.1330.10">
    <property type="entry name" value="Dockerin domain"/>
    <property type="match status" value="1"/>
</dbReference>
<dbReference type="InterPro" id="IPR016134">
    <property type="entry name" value="Dockerin_dom"/>
</dbReference>
<evidence type="ECO:0000256" key="1">
    <source>
        <dbReference type="SAM" id="MobiDB-lite"/>
    </source>
</evidence>
<name>A0A1H7GT62_RUMAL</name>
<reference evidence="4 5" key="1">
    <citation type="submission" date="2016-10" db="EMBL/GenBank/DDBJ databases">
        <authorList>
            <person name="de Groot N.N."/>
        </authorList>
    </citation>
    <scope>NUCLEOTIDE SEQUENCE [LARGE SCALE GENOMIC DNA]</scope>
    <source>
        <strain evidence="4 5">KH2T6</strain>
    </source>
</reference>
<dbReference type="InterPro" id="IPR036439">
    <property type="entry name" value="Dockerin_dom_sf"/>
</dbReference>
<evidence type="ECO:0000256" key="2">
    <source>
        <dbReference type="SAM" id="SignalP"/>
    </source>
</evidence>
<organism evidence="4 5">
    <name type="scientific">Ruminococcus albus</name>
    <dbReference type="NCBI Taxonomy" id="1264"/>
    <lineage>
        <taxon>Bacteria</taxon>
        <taxon>Bacillati</taxon>
        <taxon>Bacillota</taxon>
        <taxon>Clostridia</taxon>
        <taxon>Eubacteriales</taxon>
        <taxon>Oscillospiraceae</taxon>
        <taxon>Ruminococcus</taxon>
    </lineage>
</organism>
<dbReference type="AlphaFoldDB" id="A0A1H7GT62"/>
<evidence type="ECO:0000313" key="5">
    <source>
        <dbReference type="Proteomes" id="UP000186015"/>
    </source>
</evidence>
<gene>
    <name evidence="4" type="ORF">SAMN05216469_102254</name>
</gene>
<feature type="domain" description="Dockerin" evidence="3">
    <location>
        <begin position="861"/>
        <end position="935"/>
    </location>
</feature>
<dbReference type="CDD" id="cd14256">
    <property type="entry name" value="Dockerin_I"/>
    <property type="match status" value="1"/>
</dbReference>
<dbReference type="PROSITE" id="PS51766">
    <property type="entry name" value="DOCKERIN"/>
    <property type="match status" value="1"/>
</dbReference>
<dbReference type="PANTHER" id="PTHR11440">
    <property type="entry name" value="LECITHIN-CHOLESTEROL ACYLTRANSFERASE-RELATED"/>
    <property type="match status" value="1"/>
</dbReference>
<dbReference type="EMBL" id="FOAT01000002">
    <property type="protein sequence ID" value="SEK41278.1"/>
    <property type="molecule type" value="Genomic_DNA"/>
</dbReference>
<feature type="signal peptide" evidence="2">
    <location>
        <begin position="1"/>
        <end position="25"/>
    </location>
</feature>
<feature type="region of interest" description="Disordered" evidence="1">
    <location>
        <begin position="307"/>
        <end position="339"/>
    </location>
</feature>
<keyword evidence="4" id="KW-0808">Transferase</keyword>